<comment type="caution">
    <text evidence="1">The sequence shown here is derived from an EMBL/GenBank/DDBJ whole genome shotgun (WGS) entry which is preliminary data.</text>
</comment>
<sequence>MELYEYEVVAAEAGSEAGLEGGLKAELNRLGAQGWELATSFALPHLGRSKHALLGIATPTVLILKRPLGATREVPK</sequence>
<protein>
    <recommendedName>
        <fullName evidence="3">DUF4177 domain-containing protein</fullName>
    </recommendedName>
</protein>
<dbReference type="InterPro" id="IPR025234">
    <property type="entry name" value="YjzH-like"/>
</dbReference>
<dbReference type="GeneID" id="93357159"/>
<dbReference type="AlphaFoldDB" id="A0A7W5GP48"/>
<dbReference type="RefSeq" id="WP_161555330.1">
    <property type="nucleotide sequence ID" value="NZ_JACHYA010000001.1"/>
</dbReference>
<dbReference type="Pfam" id="PF13783">
    <property type="entry name" value="DUF4177"/>
    <property type="match status" value="1"/>
</dbReference>
<accession>A0A7W5GP48</accession>
<evidence type="ECO:0000313" key="2">
    <source>
        <dbReference type="Proteomes" id="UP000530850"/>
    </source>
</evidence>
<evidence type="ECO:0008006" key="3">
    <source>
        <dbReference type="Google" id="ProtNLM"/>
    </source>
</evidence>
<gene>
    <name evidence="1" type="ORF">FHR31_000572</name>
</gene>
<name>A0A7W5GP48_9ACTN</name>
<evidence type="ECO:0000313" key="1">
    <source>
        <dbReference type="EMBL" id="MBB3170792.1"/>
    </source>
</evidence>
<proteinExistence type="predicted"/>
<organism evidence="1 2">
    <name type="scientific">Parvibacter caecicola</name>
    <dbReference type="NCBI Taxonomy" id="747645"/>
    <lineage>
        <taxon>Bacteria</taxon>
        <taxon>Bacillati</taxon>
        <taxon>Actinomycetota</taxon>
        <taxon>Coriobacteriia</taxon>
        <taxon>Coriobacteriales</taxon>
        <taxon>Coriobacteriaceae</taxon>
        <taxon>Parvibacter</taxon>
    </lineage>
</organism>
<reference evidence="1 2" key="1">
    <citation type="submission" date="2020-08" db="EMBL/GenBank/DDBJ databases">
        <title>Sequencing the genomes of 1000 actinobacteria strains.</title>
        <authorList>
            <person name="Klenk H.-P."/>
        </authorList>
    </citation>
    <scope>NUCLEOTIDE SEQUENCE [LARGE SCALE GENOMIC DNA]</scope>
    <source>
        <strain evidence="1 2">DSM 22242</strain>
    </source>
</reference>
<dbReference type="Proteomes" id="UP000530850">
    <property type="component" value="Unassembled WGS sequence"/>
</dbReference>
<dbReference type="EMBL" id="JACHYA010000001">
    <property type="protein sequence ID" value="MBB3170792.1"/>
    <property type="molecule type" value="Genomic_DNA"/>
</dbReference>